<keyword evidence="3" id="KW-1185">Reference proteome</keyword>
<evidence type="ECO:0000313" key="2">
    <source>
        <dbReference type="EMBL" id="TYL36338.1"/>
    </source>
</evidence>
<dbReference type="EMBL" id="PHNJ01000019">
    <property type="protein sequence ID" value="TYL36338.1"/>
    <property type="molecule type" value="Genomic_DNA"/>
</dbReference>
<sequence length="69" mass="7826">MMDRIYVVEFDPRDLEIRARSGRDSALITLHIASSQYRPTRTAGHGAASDTAVNEHDLRRNQHGRYESG</sequence>
<name>A0A8J8TNI1_9EURY</name>
<feature type="compositionally biased region" description="Basic and acidic residues" evidence="1">
    <location>
        <begin position="53"/>
        <end position="69"/>
    </location>
</feature>
<feature type="region of interest" description="Disordered" evidence="1">
    <location>
        <begin position="38"/>
        <end position="69"/>
    </location>
</feature>
<gene>
    <name evidence="2" type="ORF">CV102_23045</name>
</gene>
<accession>A0A8J8TNI1</accession>
<proteinExistence type="predicted"/>
<organism evidence="2 3">
    <name type="scientific">Natronococcus pandeyae</name>
    <dbReference type="NCBI Taxonomy" id="2055836"/>
    <lineage>
        <taxon>Archaea</taxon>
        <taxon>Methanobacteriati</taxon>
        <taxon>Methanobacteriota</taxon>
        <taxon>Stenosarchaea group</taxon>
        <taxon>Halobacteria</taxon>
        <taxon>Halobacteriales</taxon>
        <taxon>Natrialbaceae</taxon>
        <taxon>Natronococcus</taxon>
    </lineage>
</organism>
<evidence type="ECO:0000313" key="3">
    <source>
        <dbReference type="Proteomes" id="UP000766904"/>
    </source>
</evidence>
<dbReference type="Proteomes" id="UP000766904">
    <property type="component" value="Unassembled WGS sequence"/>
</dbReference>
<reference evidence="2" key="1">
    <citation type="submission" date="2017-11" db="EMBL/GenBank/DDBJ databases">
        <authorList>
            <person name="Kajale S.C."/>
            <person name="Sharma A."/>
        </authorList>
    </citation>
    <scope>NUCLEOTIDE SEQUENCE</scope>
    <source>
        <strain evidence="2">LS1_42</strain>
    </source>
</reference>
<dbReference type="AlphaFoldDB" id="A0A8J8TNI1"/>
<protein>
    <submittedName>
        <fullName evidence="2">Uncharacterized protein</fullName>
    </submittedName>
</protein>
<comment type="caution">
    <text evidence="2">The sequence shown here is derived from an EMBL/GenBank/DDBJ whole genome shotgun (WGS) entry which is preliminary data.</text>
</comment>
<evidence type="ECO:0000256" key="1">
    <source>
        <dbReference type="SAM" id="MobiDB-lite"/>
    </source>
</evidence>